<evidence type="ECO:0000313" key="1">
    <source>
        <dbReference type="EMBL" id="KAL2045213.1"/>
    </source>
</evidence>
<reference evidence="1 2" key="1">
    <citation type="submission" date="2024-09" db="EMBL/GenBank/DDBJ databases">
        <title>Rethinking Asexuality: The Enigmatic Case of Functional Sexual Genes in Lepraria (Stereocaulaceae).</title>
        <authorList>
            <person name="Doellman M."/>
            <person name="Sun Y."/>
            <person name="Barcenas-Pena A."/>
            <person name="Lumbsch H.T."/>
            <person name="Grewe F."/>
        </authorList>
    </citation>
    <scope>NUCLEOTIDE SEQUENCE [LARGE SCALE GENOMIC DNA]</scope>
    <source>
        <strain evidence="1 2">Mercado 3170</strain>
    </source>
</reference>
<dbReference type="Proteomes" id="UP001590950">
    <property type="component" value="Unassembled WGS sequence"/>
</dbReference>
<evidence type="ECO:0000313" key="2">
    <source>
        <dbReference type="Proteomes" id="UP001590950"/>
    </source>
</evidence>
<accession>A0ABR4AJF6</accession>
<proteinExistence type="predicted"/>
<protein>
    <submittedName>
        <fullName evidence="1">Uncharacterized protein</fullName>
    </submittedName>
</protein>
<keyword evidence="2" id="KW-1185">Reference proteome</keyword>
<gene>
    <name evidence="1" type="ORF">N7G274_002296</name>
</gene>
<sequence length="140" mass="15905">MDRIARLGNVAYQTFFNDEWTEIGDMVTNNPDEVVTLIVGMLYPTNGNDGNPITADGIAKVLQHRDVKVFALATGPSVIATLSMLERNKDDPMNPYKKWDLKRKIREKRKEKGFPEEADPELEGIKLKLQRDFEAANAKR</sequence>
<dbReference type="EMBL" id="JBEFKJ010000007">
    <property type="protein sequence ID" value="KAL2045213.1"/>
    <property type="molecule type" value="Genomic_DNA"/>
</dbReference>
<comment type="caution">
    <text evidence="1">The sequence shown here is derived from an EMBL/GenBank/DDBJ whole genome shotgun (WGS) entry which is preliminary data.</text>
</comment>
<name>A0ABR4AJF6_9LECA</name>
<organism evidence="1 2">
    <name type="scientific">Stereocaulon virgatum</name>
    <dbReference type="NCBI Taxonomy" id="373712"/>
    <lineage>
        <taxon>Eukaryota</taxon>
        <taxon>Fungi</taxon>
        <taxon>Dikarya</taxon>
        <taxon>Ascomycota</taxon>
        <taxon>Pezizomycotina</taxon>
        <taxon>Lecanoromycetes</taxon>
        <taxon>OSLEUM clade</taxon>
        <taxon>Lecanoromycetidae</taxon>
        <taxon>Lecanorales</taxon>
        <taxon>Lecanorineae</taxon>
        <taxon>Stereocaulaceae</taxon>
        <taxon>Stereocaulon</taxon>
    </lineage>
</organism>